<evidence type="ECO:0000256" key="1">
    <source>
        <dbReference type="ARBA" id="ARBA00022908"/>
    </source>
</evidence>
<keyword evidence="9" id="KW-1185">Reference proteome</keyword>
<dbReference type="PANTHER" id="PTHR30349:SF41">
    <property type="entry name" value="INTEGRASE_RECOMBINASE PROTEIN MJ0367-RELATED"/>
    <property type="match status" value="1"/>
</dbReference>
<organism evidence="8 9">
    <name type="scientific">Halobacterium litoreum</name>
    <dbReference type="NCBI Taxonomy" id="2039234"/>
    <lineage>
        <taxon>Archaea</taxon>
        <taxon>Methanobacteriati</taxon>
        <taxon>Methanobacteriota</taxon>
        <taxon>Stenosarchaea group</taxon>
        <taxon>Halobacteria</taxon>
        <taxon>Halobacteriales</taxon>
        <taxon>Halobacteriaceae</taxon>
        <taxon>Halobacterium</taxon>
    </lineage>
</organism>
<dbReference type="InterPro" id="IPR002104">
    <property type="entry name" value="Integrase_catalytic"/>
</dbReference>
<feature type="compositionally biased region" description="Basic and acidic residues" evidence="5">
    <location>
        <begin position="337"/>
        <end position="346"/>
    </location>
</feature>
<dbReference type="Gene3D" id="1.10.150.130">
    <property type="match status" value="1"/>
</dbReference>
<keyword evidence="3" id="KW-0233">DNA recombination</keyword>
<evidence type="ECO:0000313" key="8">
    <source>
        <dbReference type="EMBL" id="MFC3476303.1"/>
    </source>
</evidence>
<evidence type="ECO:0000313" key="9">
    <source>
        <dbReference type="Proteomes" id="UP001595660"/>
    </source>
</evidence>
<proteinExistence type="predicted"/>
<dbReference type="InterPro" id="IPR013762">
    <property type="entry name" value="Integrase-like_cat_sf"/>
</dbReference>
<evidence type="ECO:0000256" key="3">
    <source>
        <dbReference type="ARBA" id="ARBA00023172"/>
    </source>
</evidence>
<protein>
    <submittedName>
        <fullName evidence="8">Tyrosine-type recombinase/integrase</fullName>
    </submittedName>
</protein>
<feature type="compositionally biased region" description="Acidic residues" evidence="5">
    <location>
        <begin position="347"/>
        <end position="358"/>
    </location>
</feature>
<dbReference type="PANTHER" id="PTHR30349">
    <property type="entry name" value="PHAGE INTEGRASE-RELATED"/>
    <property type="match status" value="1"/>
</dbReference>
<dbReference type="GO" id="GO:0015074">
    <property type="term" value="P:DNA integration"/>
    <property type="evidence" value="ECO:0007669"/>
    <property type="project" value="UniProtKB-KW"/>
</dbReference>
<dbReference type="InterPro" id="IPR050090">
    <property type="entry name" value="Tyrosine_recombinase_XerCD"/>
</dbReference>
<dbReference type="InterPro" id="IPR011010">
    <property type="entry name" value="DNA_brk_join_enz"/>
</dbReference>
<gene>
    <name evidence="8" type="ORF">ACFOKC_01050</name>
</gene>
<dbReference type="Proteomes" id="UP001595660">
    <property type="component" value="Unassembled WGS sequence"/>
</dbReference>
<dbReference type="Gene3D" id="1.10.443.10">
    <property type="entry name" value="Intergrase catalytic core"/>
    <property type="match status" value="1"/>
</dbReference>
<dbReference type="AlphaFoldDB" id="A0ABD5NAF5"/>
<dbReference type="Pfam" id="PF00589">
    <property type="entry name" value="Phage_integrase"/>
    <property type="match status" value="1"/>
</dbReference>
<accession>A0ABD5NAF5</accession>
<evidence type="ECO:0000256" key="2">
    <source>
        <dbReference type="ARBA" id="ARBA00023125"/>
    </source>
</evidence>
<name>A0ABD5NAF5_9EURY</name>
<keyword evidence="2 4" id="KW-0238">DNA-binding</keyword>
<dbReference type="CDD" id="cd00397">
    <property type="entry name" value="DNA_BRE_C"/>
    <property type="match status" value="1"/>
</dbReference>
<reference evidence="8 9" key="1">
    <citation type="journal article" date="2019" name="Int. J. Syst. Evol. Microbiol.">
        <title>The Global Catalogue of Microorganisms (GCM) 10K type strain sequencing project: providing services to taxonomists for standard genome sequencing and annotation.</title>
        <authorList>
            <consortium name="The Broad Institute Genomics Platform"/>
            <consortium name="The Broad Institute Genome Sequencing Center for Infectious Disease"/>
            <person name="Wu L."/>
            <person name="Ma J."/>
        </authorList>
    </citation>
    <scope>NUCLEOTIDE SEQUENCE [LARGE SCALE GENOMIC DNA]</scope>
    <source>
        <strain evidence="8 9">CGMCC 1.12562</strain>
    </source>
</reference>
<evidence type="ECO:0000259" key="6">
    <source>
        <dbReference type="PROSITE" id="PS51898"/>
    </source>
</evidence>
<comment type="caution">
    <text evidence="8">The sequence shown here is derived from an EMBL/GenBank/DDBJ whole genome shotgun (WGS) entry which is preliminary data.</text>
</comment>
<sequence>MSRDRRPEPSEMEIRDAIRRYLRRRKPDATDKSIEGWRYRLKLFAEWCEGVDIFRVGQLQAYDLDEYYELRSAEIAPVTLEGEMWTLSMFLEFLEDIDAVDDGLSDAVRIPDLDPSERSSDTKLATDDALALLNYYRNSDQYGSRGHAFLELAWITGARQSGLRALDMRDVHLDDEPWVDFRHRPDTDTGLKNKLAGERPVALPEEVADVLRTYLQVYRHDVHDDHGRQPFLASRSGRPRENTLRNWSYLATQPCLHSECPHGKDREGCEWTNYHESSKCPSSRAPHHVRTGAITWMLNRGWPPEDVAERVNATVDTIETHYDKADLDERRRRLRQRMEQRRRPLLDDLDITEDTNED</sequence>
<dbReference type="GO" id="GO:0006310">
    <property type="term" value="P:DNA recombination"/>
    <property type="evidence" value="ECO:0007669"/>
    <property type="project" value="UniProtKB-KW"/>
</dbReference>
<feature type="domain" description="Tyr recombinase" evidence="6">
    <location>
        <begin position="119"/>
        <end position="335"/>
    </location>
</feature>
<keyword evidence="1" id="KW-0229">DNA integration</keyword>
<evidence type="ECO:0000256" key="4">
    <source>
        <dbReference type="PROSITE-ProRule" id="PRU01248"/>
    </source>
</evidence>
<feature type="region of interest" description="Disordered" evidence="5">
    <location>
        <begin position="337"/>
        <end position="358"/>
    </location>
</feature>
<evidence type="ECO:0000256" key="5">
    <source>
        <dbReference type="SAM" id="MobiDB-lite"/>
    </source>
</evidence>
<dbReference type="GO" id="GO:0003677">
    <property type="term" value="F:DNA binding"/>
    <property type="evidence" value="ECO:0007669"/>
    <property type="project" value="UniProtKB-UniRule"/>
</dbReference>
<dbReference type="RefSeq" id="WP_232572562.1">
    <property type="nucleotide sequence ID" value="NZ_CP089466.1"/>
</dbReference>
<dbReference type="InterPro" id="IPR010998">
    <property type="entry name" value="Integrase_recombinase_N"/>
</dbReference>
<dbReference type="PROSITE" id="PS51900">
    <property type="entry name" value="CB"/>
    <property type="match status" value="1"/>
</dbReference>
<dbReference type="PROSITE" id="PS51898">
    <property type="entry name" value="TYR_RECOMBINASE"/>
    <property type="match status" value="1"/>
</dbReference>
<dbReference type="EMBL" id="JBHRWN010000002">
    <property type="protein sequence ID" value="MFC3476303.1"/>
    <property type="molecule type" value="Genomic_DNA"/>
</dbReference>
<dbReference type="SUPFAM" id="SSF56349">
    <property type="entry name" value="DNA breaking-rejoining enzymes"/>
    <property type="match status" value="1"/>
</dbReference>
<dbReference type="InterPro" id="IPR044068">
    <property type="entry name" value="CB"/>
</dbReference>
<dbReference type="GeneID" id="69117788"/>
<feature type="domain" description="Core-binding (CB)" evidence="7">
    <location>
        <begin position="12"/>
        <end position="95"/>
    </location>
</feature>
<evidence type="ECO:0000259" key="7">
    <source>
        <dbReference type="PROSITE" id="PS51900"/>
    </source>
</evidence>